<keyword evidence="3" id="KW-1185">Reference proteome</keyword>
<feature type="transmembrane region" description="Helical" evidence="1">
    <location>
        <begin position="45"/>
        <end position="62"/>
    </location>
</feature>
<evidence type="ECO:0000313" key="2">
    <source>
        <dbReference type="EMBL" id="CAD8178150.1"/>
    </source>
</evidence>
<comment type="caution">
    <text evidence="2">The sequence shown here is derived from an EMBL/GenBank/DDBJ whole genome shotgun (WGS) entry which is preliminary data.</text>
</comment>
<name>A0A8S1VLP3_9CILI</name>
<evidence type="ECO:0000313" key="3">
    <source>
        <dbReference type="Proteomes" id="UP000689195"/>
    </source>
</evidence>
<gene>
    <name evidence="2" type="ORF">PPENT_87.1.T0690007</name>
</gene>
<evidence type="ECO:0008006" key="4">
    <source>
        <dbReference type="Google" id="ProtNLM"/>
    </source>
</evidence>
<sequence>MDNEFVYINYLIETQNYLDLGVSVFNLANLIIIHGEILLTEQSNYEIILLIFVLFVLIFQLTTKKLGIVWIFVKISMISYFWQFLQLTKQVTSAPQRSIEKKKLGTQLMLNFILFYTFIAIESYYNYSGYILIGVFGYLALVYIIIGIFIFIQYICYNSSIPKETTIWEGQQFVENYTLHHKLHQDANHILVGSTRKLVADNQCCKLNL</sequence>
<organism evidence="2 3">
    <name type="scientific">Paramecium pentaurelia</name>
    <dbReference type="NCBI Taxonomy" id="43138"/>
    <lineage>
        <taxon>Eukaryota</taxon>
        <taxon>Sar</taxon>
        <taxon>Alveolata</taxon>
        <taxon>Ciliophora</taxon>
        <taxon>Intramacronucleata</taxon>
        <taxon>Oligohymenophorea</taxon>
        <taxon>Peniculida</taxon>
        <taxon>Parameciidae</taxon>
        <taxon>Paramecium</taxon>
    </lineage>
</organism>
<protein>
    <recommendedName>
        <fullName evidence="4">Transmembrane protein</fullName>
    </recommendedName>
</protein>
<evidence type="ECO:0000256" key="1">
    <source>
        <dbReference type="SAM" id="Phobius"/>
    </source>
</evidence>
<dbReference type="EMBL" id="CAJJDO010000069">
    <property type="protein sequence ID" value="CAD8178150.1"/>
    <property type="molecule type" value="Genomic_DNA"/>
</dbReference>
<dbReference type="AlphaFoldDB" id="A0A8S1VLP3"/>
<feature type="transmembrane region" description="Helical" evidence="1">
    <location>
        <begin position="20"/>
        <end position="38"/>
    </location>
</feature>
<feature type="transmembrane region" description="Helical" evidence="1">
    <location>
        <begin position="68"/>
        <end position="87"/>
    </location>
</feature>
<feature type="transmembrane region" description="Helical" evidence="1">
    <location>
        <begin position="131"/>
        <end position="157"/>
    </location>
</feature>
<reference evidence="2" key="1">
    <citation type="submission" date="2021-01" db="EMBL/GenBank/DDBJ databases">
        <authorList>
            <consortium name="Genoscope - CEA"/>
            <person name="William W."/>
        </authorList>
    </citation>
    <scope>NUCLEOTIDE SEQUENCE</scope>
</reference>
<feature type="transmembrane region" description="Helical" evidence="1">
    <location>
        <begin position="108"/>
        <end position="125"/>
    </location>
</feature>
<dbReference type="Proteomes" id="UP000689195">
    <property type="component" value="Unassembled WGS sequence"/>
</dbReference>
<keyword evidence="1" id="KW-1133">Transmembrane helix</keyword>
<accession>A0A8S1VLP3</accession>
<keyword evidence="1" id="KW-0472">Membrane</keyword>
<keyword evidence="1" id="KW-0812">Transmembrane</keyword>
<proteinExistence type="predicted"/>